<dbReference type="Gene3D" id="1.20.1250.20">
    <property type="entry name" value="MFS general substrate transporter like domains"/>
    <property type="match status" value="1"/>
</dbReference>
<dbReference type="Pfam" id="PF07690">
    <property type="entry name" value="MFS_1"/>
    <property type="match status" value="1"/>
</dbReference>
<dbReference type="SUPFAM" id="SSF103473">
    <property type="entry name" value="MFS general substrate transporter"/>
    <property type="match status" value="1"/>
</dbReference>
<dbReference type="GO" id="GO:0022857">
    <property type="term" value="F:transmembrane transporter activity"/>
    <property type="evidence" value="ECO:0007669"/>
    <property type="project" value="InterPro"/>
</dbReference>
<dbReference type="AlphaFoldDB" id="X1R8Z7"/>
<feature type="transmembrane region" description="Helical" evidence="1">
    <location>
        <begin position="71"/>
        <end position="89"/>
    </location>
</feature>
<sequence length="90" mass="9597">MPWTILGSAFLLAFSLWASIMCVPPMEHILKEELLLTHAQTSLLFIAPILMLVVLAIPAGRIADRIGVRKAAGIGAVVMAVGTILRSTST</sequence>
<keyword evidence="1" id="KW-0812">Transmembrane</keyword>
<keyword evidence="1" id="KW-1133">Transmembrane helix</keyword>
<evidence type="ECO:0000313" key="3">
    <source>
        <dbReference type="EMBL" id="GAI77227.1"/>
    </source>
</evidence>
<feature type="non-terminal residue" evidence="3">
    <location>
        <position position="90"/>
    </location>
</feature>
<dbReference type="EMBL" id="BARW01009181">
    <property type="protein sequence ID" value="GAI77227.1"/>
    <property type="molecule type" value="Genomic_DNA"/>
</dbReference>
<dbReference type="InterPro" id="IPR036259">
    <property type="entry name" value="MFS_trans_sf"/>
</dbReference>
<name>X1R8Z7_9ZZZZ</name>
<organism evidence="3">
    <name type="scientific">marine sediment metagenome</name>
    <dbReference type="NCBI Taxonomy" id="412755"/>
    <lineage>
        <taxon>unclassified sequences</taxon>
        <taxon>metagenomes</taxon>
        <taxon>ecological metagenomes</taxon>
    </lineage>
</organism>
<keyword evidence="1" id="KW-0472">Membrane</keyword>
<comment type="caution">
    <text evidence="3">The sequence shown here is derived from an EMBL/GenBank/DDBJ whole genome shotgun (WGS) entry which is preliminary data.</text>
</comment>
<protein>
    <recommendedName>
        <fullName evidence="2">Major facilitator superfamily (MFS) profile domain-containing protein</fullName>
    </recommendedName>
</protein>
<feature type="transmembrane region" description="Helical" evidence="1">
    <location>
        <begin position="42"/>
        <end position="59"/>
    </location>
</feature>
<evidence type="ECO:0000259" key="2">
    <source>
        <dbReference type="PROSITE" id="PS50850"/>
    </source>
</evidence>
<gene>
    <name evidence="3" type="ORF">S12H4_18564</name>
</gene>
<proteinExistence type="predicted"/>
<feature type="domain" description="Major facilitator superfamily (MFS) profile" evidence="2">
    <location>
        <begin position="5"/>
        <end position="90"/>
    </location>
</feature>
<accession>X1R8Z7</accession>
<evidence type="ECO:0000256" key="1">
    <source>
        <dbReference type="SAM" id="Phobius"/>
    </source>
</evidence>
<dbReference type="InterPro" id="IPR011701">
    <property type="entry name" value="MFS"/>
</dbReference>
<dbReference type="InterPro" id="IPR020846">
    <property type="entry name" value="MFS_dom"/>
</dbReference>
<reference evidence="3" key="1">
    <citation type="journal article" date="2014" name="Front. Microbiol.">
        <title>High frequency of phylogenetically diverse reductive dehalogenase-homologous genes in deep subseafloor sedimentary metagenomes.</title>
        <authorList>
            <person name="Kawai M."/>
            <person name="Futagami T."/>
            <person name="Toyoda A."/>
            <person name="Takaki Y."/>
            <person name="Nishi S."/>
            <person name="Hori S."/>
            <person name="Arai W."/>
            <person name="Tsubouchi T."/>
            <person name="Morono Y."/>
            <person name="Uchiyama I."/>
            <person name="Ito T."/>
            <person name="Fujiyama A."/>
            <person name="Inagaki F."/>
            <person name="Takami H."/>
        </authorList>
    </citation>
    <scope>NUCLEOTIDE SEQUENCE</scope>
    <source>
        <strain evidence="3">Expedition CK06-06</strain>
    </source>
</reference>
<dbReference type="PROSITE" id="PS50850">
    <property type="entry name" value="MFS"/>
    <property type="match status" value="1"/>
</dbReference>